<organism evidence="10 11">
    <name type="scientific">Athelia psychrophila</name>
    <dbReference type="NCBI Taxonomy" id="1759441"/>
    <lineage>
        <taxon>Eukaryota</taxon>
        <taxon>Fungi</taxon>
        <taxon>Dikarya</taxon>
        <taxon>Basidiomycota</taxon>
        <taxon>Agaricomycotina</taxon>
        <taxon>Agaricomycetes</taxon>
        <taxon>Agaricomycetidae</taxon>
        <taxon>Atheliales</taxon>
        <taxon>Atheliaceae</taxon>
        <taxon>Athelia</taxon>
    </lineage>
</organism>
<dbReference type="GO" id="GO:0046982">
    <property type="term" value="F:protein heterodimerization activity"/>
    <property type="evidence" value="ECO:0007669"/>
    <property type="project" value="InterPro"/>
</dbReference>
<evidence type="ECO:0000313" key="10">
    <source>
        <dbReference type="EMBL" id="KZP24603.1"/>
    </source>
</evidence>
<feature type="region of interest" description="Disordered" evidence="7">
    <location>
        <begin position="1"/>
        <end position="58"/>
    </location>
</feature>
<feature type="compositionally biased region" description="Pro residues" evidence="7">
    <location>
        <begin position="47"/>
        <end position="57"/>
    </location>
</feature>
<dbReference type="Pfam" id="PF10406">
    <property type="entry name" value="TAF8_C"/>
    <property type="match status" value="1"/>
</dbReference>
<evidence type="ECO:0000256" key="6">
    <source>
        <dbReference type="ARBA" id="ARBA00023242"/>
    </source>
</evidence>
<dbReference type="OrthoDB" id="2193813at2759"/>
<dbReference type="CDD" id="cd00076">
    <property type="entry name" value="HFD_SF"/>
    <property type="match status" value="1"/>
</dbReference>
<feature type="domain" description="Bromodomain associated" evidence="8">
    <location>
        <begin position="62"/>
        <end position="125"/>
    </location>
</feature>
<dbReference type="Gene3D" id="1.10.20.10">
    <property type="entry name" value="Histone, subunit A"/>
    <property type="match status" value="1"/>
</dbReference>
<dbReference type="GO" id="GO:0006367">
    <property type="term" value="P:transcription initiation at RNA polymerase II promoter"/>
    <property type="evidence" value="ECO:0007669"/>
    <property type="project" value="TreeGrafter"/>
</dbReference>
<evidence type="ECO:0000313" key="11">
    <source>
        <dbReference type="Proteomes" id="UP000076532"/>
    </source>
</evidence>
<keyword evidence="5" id="KW-0804">Transcription</keyword>
<name>A0A166N372_9AGAM</name>
<gene>
    <name evidence="10" type="ORF">FIBSPDRAFT_735513</name>
</gene>
<keyword evidence="6" id="KW-0539">Nucleus</keyword>
<accession>A0A166N372</accession>
<evidence type="ECO:0000256" key="5">
    <source>
        <dbReference type="ARBA" id="ARBA00023163"/>
    </source>
</evidence>
<proteinExistence type="inferred from homology"/>
<dbReference type="EMBL" id="KV417525">
    <property type="protein sequence ID" value="KZP24603.1"/>
    <property type="molecule type" value="Genomic_DNA"/>
</dbReference>
<evidence type="ECO:0000259" key="9">
    <source>
        <dbReference type="Pfam" id="PF10406"/>
    </source>
</evidence>
<feature type="region of interest" description="Disordered" evidence="7">
    <location>
        <begin position="140"/>
        <end position="181"/>
    </location>
</feature>
<comment type="similarity">
    <text evidence="2">Belongs to the TAF8 family.</text>
</comment>
<dbReference type="GO" id="GO:0005669">
    <property type="term" value="C:transcription factor TFIID complex"/>
    <property type="evidence" value="ECO:0007669"/>
    <property type="project" value="InterPro"/>
</dbReference>
<dbReference type="InterPro" id="IPR037818">
    <property type="entry name" value="TAF8"/>
</dbReference>
<dbReference type="InterPro" id="IPR009072">
    <property type="entry name" value="Histone-fold"/>
</dbReference>
<evidence type="ECO:0000256" key="1">
    <source>
        <dbReference type="ARBA" id="ARBA00004123"/>
    </source>
</evidence>
<feature type="compositionally biased region" description="Polar residues" evidence="7">
    <location>
        <begin position="18"/>
        <end position="35"/>
    </location>
</feature>
<protein>
    <recommendedName>
        <fullName evidence="3">Transcription initiation factor TFIID subunit 8</fullName>
    </recommendedName>
</protein>
<comment type="subcellular location">
    <subcellularLocation>
        <location evidence="1">Nucleus</location>
    </subcellularLocation>
</comment>
<evidence type="ECO:0000256" key="3">
    <source>
        <dbReference type="ARBA" id="ARBA00017307"/>
    </source>
</evidence>
<sequence length="279" mass="30792">MSYDTYSAEGTLPPLPQTRYQPSQYPDQAQFQAPSQYARFPANAPHHLPPPPAPPSVTPQVAAQALQRVISSQLKDAGFYSAEPHALQKLELEVASLVEHLYERAHELANLSNRSGPIVTDILLASQDWQMDPKELRRVGVKSMAKRRKGATPLTTSLYPTNAPTLIPPPPRSPSPDMLNSDDEDTLPIVPSTLRALPNYFPALPAKHTYLRTPISPPKKAALPSLEKKLQTASLVQESLKNLLLATEDNLGHEDGELLGHIVNWEASTHPRKRWKVGV</sequence>
<dbReference type="InterPro" id="IPR006565">
    <property type="entry name" value="BTP"/>
</dbReference>
<keyword evidence="4" id="KW-0805">Transcription regulation</keyword>
<dbReference type="Proteomes" id="UP000076532">
    <property type="component" value="Unassembled WGS sequence"/>
</dbReference>
<dbReference type="PANTHER" id="PTHR46469">
    <property type="entry name" value="TRANSCRIPTION INITIATION FACTOR TFIID SUBUNIT 8"/>
    <property type="match status" value="1"/>
</dbReference>
<evidence type="ECO:0000256" key="7">
    <source>
        <dbReference type="SAM" id="MobiDB-lite"/>
    </source>
</evidence>
<evidence type="ECO:0000256" key="2">
    <source>
        <dbReference type="ARBA" id="ARBA00008767"/>
    </source>
</evidence>
<keyword evidence="11" id="KW-1185">Reference proteome</keyword>
<evidence type="ECO:0000259" key="8">
    <source>
        <dbReference type="Pfam" id="PF07524"/>
    </source>
</evidence>
<dbReference type="PANTHER" id="PTHR46469:SF1">
    <property type="entry name" value="TRANSCRIPTION INITIATION FACTOR TFIID SUBUNIT 8"/>
    <property type="match status" value="1"/>
</dbReference>
<dbReference type="InterPro" id="IPR019473">
    <property type="entry name" value="TFIID_su8_C"/>
</dbReference>
<feature type="domain" description="Transcription factor TFIID subunit 8 C-terminal" evidence="9">
    <location>
        <begin position="197"/>
        <end position="243"/>
    </location>
</feature>
<evidence type="ECO:0000256" key="4">
    <source>
        <dbReference type="ARBA" id="ARBA00023015"/>
    </source>
</evidence>
<dbReference type="Pfam" id="PF07524">
    <property type="entry name" value="Bromo_TP"/>
    <property type="match status" value="1"/>
</dbReference>
<dbReference type="AlphaFoldDB" id="A0A166N372"/>
<reference evidence="10 11" key="1">
    <citation type="journal article" date="2016" name="Mol. Biol. Evol.">
        <title>Comparative Genomics of Early-Diverging Mushroom-Forming Fungi Provides Insights into the Origins of Lignocellulose Decay Capabilities.</title>
        <authorList>
            <person name="Nagy L.G."/>
            <person name="Riley R."/>
            <person name="Tritt A."/>
            <person name="Adam C."/>
            <person name="Daum C."/>
            <person name="Floudas D."/>
            <person name="Sun H."/>
            <person name="Yadav J.S."/>
            <person name="Pangilinan J."/>
            <person name="Larsson K.H."/>
            <person name="Matsuura K."/>
            <person name="Barry K."/>
            <person name="Labutti K."/>
            <person name="Kuo R."/>
            <person name="Ohm R.A."/>
            <person name="Bhattacharya S.S."/>
            <person name="Shirouzu T."/>
            <person name="Yoshinaga Y."/>
            <person name="Martin F.M."/>
            <person name="Grigoriev I.V."/>
            <person name="Hibbett D.S."/>
        </authorList>
    </citation>
    <scope>NUCLEOTIDE SEQUENCE [LARGE SCALE GENOMIC DNA]</scope>
    <source>
        <strain evidence="10 11">CBS 109695</strain>
    </source>
</reference>
<dbReference type="STRING" id="436010.A0A166N372"/>